<dbReference type="InterPro" id="IPR001300">
    <property type="entry name" value="Peptidase_C2_calpain_cat"/>
</dbReference>
<gene>
    <name evidence="7" type="ORF">HJC23_003117</name>
</gene>
<dbReference type="AlphaFoldDB" id="A0ABD3P6A5"/>
<evidence type="ECO:0000256" key="2">
    <source>
        <dbReference type="ARBA" id="ARBA00022801"/>
    </source>
</evidence>
<keyword evidence="1 4" id="KW-0645">Protease</keyword>
<dbReference type="SMART" id="SM00720">
    <property type="entry name" value="calpain_III"/>
    <property type="match status" value="1"/>
</dbReference>
<dbReference type="GO" id="GO:0008234">
    <property type="term" value="F:cysteine-type peptidase activity"/>
    <property type="evidence" value="ECO:0007669"/>
    <property type="project" value="UniProtKB-UniRule"/>
</dbReference>
<dbReference type="Pfam" id="PF01067">
    <property type="entry name" value="Calpain_III"/>
    <property type="match status" value="1"/>
</dbReference>
<dbReference type="Proteomes" id="UP001516023">
    <property type="component" value="Unassembled WGS sequence"/>
</dbReference>
<name>A0ABD3P6A5_9STRA</name>
<dbReference type="PANTHER" id="PTHR46143:SF1">
    <property type="entry name" value="CALPAIN-7"/>
    <property type="match status" value="1"/>
</dbReference>
<dbReference type="InterPro" id="IPR022682">
    <property type="entry name" value="Calpain_domain_III"/>
</dbReference>
<dbReference type="PROSITE" id="PS50203">
    <property type="entry name" value="CALPAIN_CAT"/>
    <property type="match status" value="1"/>
</dbReference>
<dbReference type="SMART" id="SM00230">
    <property type="entry name" value="CysPc"/>
    <property type="match status" value="1"/>
</dbReference>
<feature type="region of interest" description="Disordered" evidence="5">
    <location>
        <begin position="111"/>
        <end position="142"/>
    </location>
</feature>
<feature type="active site" evidence="4">
    <location>
        <position position="589"/>
    </location>
</feature>
<dbReference type="InterPro" id="IPR036181">
    <property type="entry name" value="MIT_dom_sf"/>
</dbReference>
<feature type="compositionally biased region" description="Polar residues" evidence="5">
    <location>
        <begin position="24"/>
        <end position="34"/>
    </location>
</feature>
<dbReference type="GO" id="GO:0006508">
    <property type="term" value="P:proteolysis"/>
    <property type="evidence" value="ECO:0007669"/>
    <property type="project" value="UniProtKB-KW"/>
</dbReference>
<proteinExistence type="predicted"/>
<dbReference type="Pfam" id="PF00648">
    <property type="entry name" value="Peptidase_C2"/>
    <property type="match status" value="1"/>
</dbReference>
<evidence type="ECO:0000313" key="8">
    <source>
        <dbReference type="Proteomes" id="UP001516023"/>
    </source>
</evidence>
<evidence type="ECO:0000256" key="1">
    <source>
        <dbReference type="ARBA" id="ARBA00022670"/>
    </source>
</evidence>
<keyword evidence="2 4" id="KW-0378">Hydrolase</keyword>
<dbReference type="EMBL" id="JABMIG020000271">
    <property type="protein sequence ID" value="KAL3782961.1"/>
    <property type="molecule type" value="Genomic_DNA"/>
</dbReference>
<dbReference type="InterPro" id="IPR022683">
    <property type="entry name" value="Calpain_III"/>
</dbReference>
<dbReference type="CDD" id="cd00044">
    <property type="entry name" value="CysPc"/>
    <property type="match status" value="1"/>
</dbReference>
<dbReference type="Gene3D" id="1.20.58.80">
    <property type="entry name" value="Phosphotransferase system, lactose/cellobiose-type IIA subunit"/>
    <property type="match status" value="1"/>
</dbReference>
<evidence type="ECO:0000256" key="3">
    <source>
        <dbReference type="ARBA" id="ARBA00022807"/>
    </source>
</evidence>
<dbReference type="SUPFAM" id="SSF54001">
    <property type="entry name" value="Cysteine proteinases"/>
    <property type="match status" value="1"/>
</dbReference>
<dbReference type="InterPro" id="IPR051297">
    <property type="entry name" value="PalB/RIM13"/>
</dbReference>
<feature type="active site" evidence="4">
    <location>
        <position position="610"/>
    </location>
</feature>
<feature type="region of interest" description="Disordered" evidence="5">
    <location>
        <begin position="1"/>
        <end position="42"/>
    </location>
</feature>
<comment type="caution">
    <text evidence="7">The sequence shown here is derived from an EMBL/GenBank/DDBJ whole genome shotgun (WGS) entry which is preliminary data.</text>
</comment>
<keyword evidence="3 4" id="KW-0788">Thiol protease</keyword>
<keyword evidence="8" id="KW-1185">Reference proteome</keyword>
<reference evidence="7 8" key="1">
    <citation type="journal article" date="2020" name="G3 (Bethesda)">
        <title>Improved Reference Genome for Cyclotella cryptica CCMP332, a Model for Cell Wall Morphogenesis, Salinity Adaptation, and Lipid Production in Diatoms (Bacillariophyta).</title>
        <authorList>
            <person name="Roberts W.R."/>
            <person name="Downey K.M."/>
            <person name="Ruck E.C."/>
            <person name="Traller J.C."/>
            <person name="Alverson A.J."/>
        </authorList>
    </citation>
    <scope>NUCLEOTIDE SEQUENCE [LARGE SCALE GENOMIC DNA]</scope>
    <source>
        <strain evidence="7 8">CCMP332</strain>
    </source>
</reference>
<protein>
    <recommendedName>
        <fullName evidence="6">Calpain catalytic domain-containing protein</fullName>
    </recommendedName>
</protein>
<accession>A0ABD3P6A5</accession>
<evidence type="ECO:0000259" key="6">
    <source>
        <dbReference type="PROSITE" id="PS50203"/>
    </source>
</evidence>
<organism evidence="7 8">
    <name type="scientific">Cyclotella cryptica</name>
    <dbReference type="NCBI Taxonomy" id="29204"/>
    <lineage>
        <taxon>Eukaryota</taxon>
        <taxon>Sar</taxon>
        <taxon>Stramenopiles</taxon>
        <taxon>Ochrophyta</taxon>
        <taxon>Bacillariophyta</taxon>
        <taxon>Coscinodiscophyceae</taxon>
        <taxon>Thalassiosirophycidae</taxon>
        <taxon>Stephanodiscales</taxon>
        <taxon>Stephanodiscaceae</taxon>
        <taxon>Cyclotella</taxon>
    </lineage>
</organism>
<dbReference type="SUPFAM" id="SSF49758">
    <property type="entry name" value="Calpain large subunit, middle domain (domain III)"/>
    <property type="match status" value="2"/>
</dbReference>
<dbReference type="InterPro" id="IPR038765">
    <property type="entry name" value="Papain-like_cys_pep_sf"/>
</dbReference>
<evidence type="ECO:0000313" key="7">
    <source>
        <dbReference type="EMBL" id="KAL3782961.1"/>
    </source>
</evidence>
<dbReference type="InterPro" id="IPR036213">
    <property type="entry name" value="Calpain_III_sf"/>
</dbReference>
<dbReference type="Gene3D" id="3.90.70.10">
    <property type="entry name" value="Cysteine proteinases"/>
    <property type="match status" value="1"/>
</dbReference>
<dbReference type="PANTHER" id="PTHR46143">
    <property type="entry name" value="CALPAIN-7"/>
    <property type="match status" value="1"/>
</dbReference>
<feature type="domain" description="Calpain catalytic" evidence="6">
    <location>
        <begin position="333"/>
        <end position="673"/>
    </location>
</feature>
<evidence type="ECO:0000256" key="5">
    <source>
        <dbReference type="SAM" id="MobiDB-lite"/>
    </source>
</evidence>
<feature type="active site" evidence="4">
    <location>
        <position position="404"/>
    </location>
</feature>
<sequence>MSSLRDEAFSLLKEAEELEREASNQDQSPPSDGQATGEGKGGLSNYCSRLEESSKKYHEACYLMKRLANNTLNGVSPDATKMRTLLADKIEHYEHHAEYLIKKVKAYRDQAKSQTTENDSDRKKNSFAFEHNDSPISSWENNHSSRLDAASHMMPNAQNAFDNDKSSGSNNEAAVRTAGKASLLLSSAIALDENEEFSTAIEQYLSSAHFYLEAVKALSEDSKTETSVNRVFHEARSNNDLIASLKRKVKMTLDRVEELKKKGPLNNTNGRDYIDLHSKVGQKSSDVNDKLKNLASSHESTQHQLSQDEIDVLLRSSLIASGVFLPWKDEEAQSYNYFSSAPSSWVDPDGLLILSDRQKERFYKWARPDEILNMREGATSSPLQIKMVHSITPFTIKQHCVSDCSFVACLCIAAAYERRFNKRLITSLIYPQDSSGFPIYNPHGVYMVKLWLNGVARRVLVDDLLPVDATGSLLCSHTTSMMSGSKRNLLNDSSLELWVSILEKAYMKLCGGYNFPGSNSGIDLFSLTGWIPERIFFPEDASDVKDFETPVERAWERFAYSYGDCLITVSTSKELTEEKAAEVGLFTAHAYAVLGVIQTTNGTRLLQLKNPWASQGWKGKYSSNDKVSWSDPNFCAEVGYDAHSASIHDDGVFYISWDDVLIYFRNLHLSWNPALFHHKTTMHGLWNKELGPADDSFNIGENPQYIVNLSKNAIDNHATLWILLTRHVTKQEQEGGEVSNYLTLHIHRITSSKRRVWYPGGTNCVLTGAYTNNQHILIRYDVEGPSDKHLSIVLSQYKKSNDLCYTLSCYCTEPFNLSRPEDPLPFCCILKGSWELRDSTTSEPQNSLLIGTAGGPPGKGSFGSNPQWSLVVEQETFIQLKCMTQKSLAVNVVVVQTGFASSRRASGLQMIGKRVHHLYEAPIVDSGDYRYGFVVTERVLLPPGSYTIVVSTFEVGELGSFILHVMSDNQVDIEAMR</sequence>
<dbReference type="SUPFAM" id="SSF116846">
    <property type="entry name" value="MIT domain"/>
    <property type="match status" value="1"/>
</dbReference>
<dbReference type="Gene3D" id="2.60.120.380">
    <property type="match status" value="2"/>
</dbReference>
<evidence type="ECO:0000256" key="4">
    <source>
        <dbReference type="PROSITE-ProRule" id="PRU00239"/>
    </source>
</evidence>